<evidence type="ECO:0000313" key="1">
    <source>
        <dbReference type="EMBL" id="EUA64683.1"/>
    </source>
</evidence>
<accession>A0A829QQH0</accession>
<evidence type="ECO:0000313" key="2">
    <source>
        <dbReference type="Proteomes" id="UP000021210"/>
    </source>
</evidence>
<protein>
    <submittedName>
        <fullName evidence="1">Uncharacterized protein</fullName>
    </submittedName>
</protein>
<dbReference type="EMBL" id="JAOH01000002">
    <property type="protein sequence ID" value="EUA64683.1"/>
    <property type="molecule type" value="Genomic_DNA"/>
</dbReference>
<name>A0A829QQH0_9MYCO</name>
<reference evidence="1 2" key="1">
    <citation type="submission" date="2013-12" db="EMBL/GenBank/DDBJ databases">
        <authorList>
            <person name="Zelazny A."/>
            <person name="Olivier K."/>
            <person name="Holland S."/>
            <person name="Lenaerts A."/>
            <person name="Ordway D."/>
            <person name="DeGroote M.A."/>
            <person name="Parker T."/>
            <person name="Sizemore C."/>
            <person name="Tallon L.J."/>
            <person name="Sadzewicz L.K."/>
            <person name="Sengamalay N."/>
            <person name="Fraser C.M."/>
            <person name="Hine E."/>
            <person name="Shefchek K.A."/>
            <person name="Das S.P."/>
            <person name="Tettelin H."/>
        </authorList>
    </citation>
    <scope>NUCLEOTIDE SEQUENCE [LARGE SCALE GENOMIC DNA]</scope>
    <source>
        <strain evidence="1 2">1948</strain>
    </source>
</reference>
<dbReference type="Proteomes" id="UP000021210">
    <property type="component" value="Unassembled WGS sequence"/>
</dbReference>
<organism evidence="1 2">
    <name type="scientific">Mycobacteroides abscessus 1948</name>
    <dbReference type="NCBI Taxonomy" id="1299323"/>
    <lineage>
        <taxon>Bacteria</taxon>
        <taxon>Bacillati</taxon>
        <taxon>Actinomycetota</taxon>
        <taxon>Actinomycetes</taxon>
        <taxon>Mycobacteriales</taxon>
        <taxon>Mycobacteriaceae</taxon>
        <taxon>Mycobacteroides</taxon>
        <taxon>Mycobacteroides abscessus</taxon>
    </lineage>
</organism>
<sequence length="56" mass="6355">MPAERQAGTLDSPAEQPRPRLAWNLRNRSVSISRSYIHTIWLSVAISVARKPRKDA</sequence>
<gene>
    <name evidence="1" type="ORF">I542_4859</name>
</gene>
<comment type="caution">
    <text evidence="1">The sequence shown here is derived from an EMBL/GenBank/DDBJ whole genome shotgun (WGS) entry which is preliminary data.</text>
</comment>
<dbReference type="AlphaFoldDB" id="A0A829QQH0"/>
<proteinExistence type="predicted"/>